<dbReference type="HAMAP" id="MF_00373">
    <property type="entry name" value="Ribosomal_bL28"/>
    <property type="match status" value="1"/>
</dbReference>
<evidence type="ECO:0000256" key="4">
    <source>
        <dbReference type="ARBA" id="ARBA00035174"/>
    </source>
</evidence>
<evidence type="ECO:0000313" key="6">
    <source>
        <dbReference type="EMBL" id="OGC33230.1"/>
    </source>
</evidence>
<evidence type="ECO:0000256" key="2">
    <source>
        <dbReference type="ARBA" id="ARBA00022980"/>
    </source>
</evidence>
<accession>A0A1F4TL23</accession>
<evidence type="ECO:0000256" key="1">
    <source>
        <dbReference type="ARBA" id="ARBA00008760"/>
    </source>
</evidence>
<dbReference type="InterPro" id="IPR026569">
    <property type="entry name" value="Ribosomal_bL28"/>
</dbReference>
<comment type="caution">
    <text evidence="6">The sequence shown here is derived from an EMBL/GenBank/DDBJ whole genome shotgun (WGS) entry which is preliminary data.</text>
</comment>
<gene>
    <name evidence="5" type="primary">rpmB</name>
    <name evidence="6" type="ORF">A2462_07375</name>
</gene>
<evidence type="ECO:0000256" key="5">
    <source>
        <dbReference type="HAMAP-Rule" id="MF_00373"/>
    </source>
</evidence>
<organism evidence="6 7">
    <name type="scientific">candidate division WOR-1 bacterium RIFOXYC2_FULL_41_25</name>
    <dbReference type="NCBI Taxonomy" id="1802586"/>
    <lineage>
        <taxon>Bacteria</taxon>
        <taxon>Bacillati</taxon>
        <taxon>Saganbacteria</taxon>
    </lineage>
</organism>
<dbReference type="Pfam" id="PF00830">
    <property type="entry name" value="Ribosomal_L28"/>
    <property type="match status" value="1"/>
</dbReference>
<keyword evidence="3 5" id="KW-0687">Ribonucleoprotein</keyword>
<dbReference type="GO" id="GO:0003735">
    <property type="term" value="F:structural constituent of ribosome"/>
    <property type="evidence" value="ECO:0007669"/>
    <property type="project" value="InterPro"/>
</dbReference>
<dbReference type="PANTHER" id="PTHR39080">
    <property type="entry name" value="50S RIBOSOMAL PROTEIN L28"/>
    <property type="match status" value="1"/>
</dbReference>
<dbReference type="InterPro" id="IPR037147">
    <property type="entry name" value="Ribosomal_bL28_sf"/>
</dbReference>
<sequence length="70" mass="7793">MSKRCFICGKNSKSGNNVSHSKRHTKRMWLPNLQNINILVEGKKRKKAVCTKCIKGGKVIKAVKAVKAAK</sequence>
<dbReference type="Proteomes" id="UP000177309">
    <property type="component" value="Unassembled WGS sequence"/>
</dbReference>
<proteinExistence type="inferred from homology"/>
<protein>
    <recommendedName>
        <fullName evidence="4 5">Large ribosomal subunit protein bL28</fullName>
    </recommendedName>
</protein>
<dbReference type="InterPro" id="IPR034704">
    <property type="entry name" value="Ribosomal_bL28/bL31-like_sf"/>
</dbReference>
<dbReference type="GO" id="GO:1990904">
    <property type="term" value="C:ribonucleoprotein complex"/>
    <property type="evidence" value="ECO:0007669"/>
    <property type="project" value="UniProtKB-KW"/>
</dbReference>
<dbReference type="EMBL" id="MEUI01000038">
    <property type="protein sequence ID" value="OGC33230.1"/>
    <property type="molecule type" value="Genomic_DNA"/>
</dbReference>
<dbReference type="NCBIfam" id="TIGR00009">
    <property type="entry name" value="L28"/>
    <property type="match status" value="1"/>
</dbReference>
<evidence type="ECO:0000256" key="3">
    <source>
        <dbReference type="ARBA" id="ARBA00023274"/>
    </source>
</evidence>
<comment type="similarity">
    <text evidence="1 5">Belongs to the bacterial ribosomal protein bL28 family.</text>
</comment>
<dbReference type="GO" id="GO:0005840">
    <property type="term" value="C:ribosome"/>
    <property type="evidence" value="ECO:0007669"/>
    <property type="project" value="UniProtKB-KW"/>
</dbReference>
<dbReference type="SUPFAM" id="SSF143800">
    <property type="entry name" value="L28p-like"/>
    <property type="match status" value="1"/>
</dbReference>
<name>A0A1F4TL23_UNCSA</name>
<dbReference type="AlphaFoldDB" id="A0A1F4TL23"/>
<dbReference type="Gene3D" id="2.30.170.40">
    <property type="entry name" value="Ribosomal protein L28/L24"/>
    <property type="match status" value="1"/>
</dbReference>
<dbReference type="InterPro" id="IPR001383">
    <property type="entry name" value="Ribosomal_bL28_bact-type"/>
</dbReference>
<dbReference type="PANTHER" id="PTHR39080:SF1">
    <property type="entry name" value="LARGE RIBOSOMAL SUBUNIT PROTEIN BL28A"/>
    <property type="match status" value="1"/>
</dbReference>
<dbReference type="InterPro" id="IPR050096">
    <property type="entry name" value="Bacterial_rp_bL28"/>
</dbReference>
<evidence type="ECO:0000313" key="7">
    <source>
        <dbReference type="Proteomes" id="UP000177309"/>
    </source>
</evidence>
<reference evidence="6 7" key="1">
    <citation type="journal article" date="2016" name="Nat. Commun.">
        <title>Thousands of microbial genomes shed light on interconnected biogeochemical processes in an aquifer system.</title>
        <authorList>
            <person name="Anantharaman K."/>
            <person name="Brown C.T."/>
            <person name="Hug L.A."/>
            <person name="Sharon I."/>
            <person name="Castelle C.J."/>
            <person name="Probst A.J."/>
            <person name="Thomas B.C."/>
            <person name="Singh A."/>
            <person name="Wilkins M.J."/>
            <person name="Karaoz U."/>
            <person name="Brodie E.L."/>
            <person name="Williams K.H."/>
            <person name="Hubbard S.S."/>
            <person name="Banfield J.F."/>
        </authorList>
    </citation>
    <scope>NUCLEOTIDE SEQUENCE [LARGE SCALE GENOMIC DNA]</scope>
</reference>
<keyword evidence="2 5" id="KW-0689">Ribosomal protein</keyword>
<dbReference type="GO" id="GO:0006412">
    <property type="term" value="P:translation"/>
    <property type="evidence" value="ECO:0007669"/>
    <property type="project" value="UniProtKB-UniRule"/>
</dbReference>